<protein>
    <submittedName>
        <fullName evidence="1">Uncharacterized protein</fullName>
    </submittedName>
</protein>
<keyword evidence="2" id="KW-1185">Reference proteome</keyword>
<evidence type="ECO:0000313" key="1">
    <source>
        <dbReference type="EMBL" id="BBY83058.1"/>
    </source>
</evidence>
<gene>
    <name evidence="1" type="ORF">MPUL_42160</name>
</gene>
<dbReference type="EMBL" id="AP022599">
    <property type="protein sequence ID" value="BBY83058.1"/>
    <property type="molecule type" value="Genomic_DNA"/>
</dbReference>
<sequence length="66" mass="6997">MSFTVEVPTRGGTHELAFTDNDSFAIVAGVLGVREAETAKVVYYPAGTWVKVTAVNHPPGGVEFSD</sequence>
<accession>A0A7I7UNT4</accession>
<dbReference type="AlphaFoldDB" id="A0A7I7UNT4"/>
<dbReference type="Proteomes" id="UP000467252">
    <property type="component" value="Chromosome"/>
</dbReference>
<proteinExistence type="predicted"/>
<evidence type="ECO:0000313" key="2">
    <source>
        <dbReference type="Proteomes" id="UP000467252"/>
    </source>
</evidence>
<organism evidence="1 2">
    <name type="scientific">Mycolicibacterium pulveris</name>
    <name type="common">Mycobacterium pulveris</name>
    <dbReference type="NCBI Taxonomy" id="36813"/>
    <lineage>
        <taxon>Bacteria</taxon>
        <taxon>Bacillati</taxon>
        <taxon>Actinomycetota</taxon>
        <taxon>Actinomycetes</taxon>
        <taxon>Mycobacteriales</taxon>
        <taxon>Mycobacteriaceae</taxon>
        <taxon>Mycolicibacterium</taxon>
    </lineage>
</organism>
<name>A0A7I7UNT4_MYCPV</name>
<reference evidence="1 2" key="1">
    <citation type="journal article" date="2019" name="Emerg. Microbes Infect.">
        <title>Comprehensive subspecies identification of 175 nontuberculous mycobacteria species based on 7547 genomic profiles.</title>
        <authorList>
            <person name="Matsumoto Y."/>
            <person name="Kinjo T."/>
            <person name="Motooka D."/>
            <person name="Nabeya D."/>
            <person name="Jung N."/>
            <person name="Uechi K."/>
            <person name="Horii T."/>
            <person name="Iida T."/>
            <person name="Fujita J."/>
            <person name="Nakamura S."/>
        </authorList>
    </citation>
    <scope>NUCLEOTIDE SEQUENCE [LARGE SCALE GENOMIC DNA]</scope>
    <source>
        <strain evidence="1 2">JCM 6370</strain>
    </source>
</reference>
<dbReference type="RefSeq" id="WP_163903613.1">
    <property type="nucleotide sequence ID" value="NZ_AP022599.1"/>
</dbReference>